<organism evidence="2 3">
    <name type="scientific">Streptomyces albiaxialis</name>
    <dbReference type="NCBI Taxonomy" id="329523"/>
    <lineage>
        <taxon>Bacteria</taxon>
        <taxon>Bacillati</taxon>
        <taxon>Actinomycetota</taxon>
        <taxon>Actinomycetes</taxon>
        <taxon>Kitasatosporales</taxon>
        <taxon>Streptomycetaceae</taxon>
        <taxon>Streptomyces</taxon>
    </lineage>
</organism>
<feature type="region of interest" description="Disordered" evidence="1">
    <location>
        <begin position="59"/>
        <end position="81"/>
    </location>
</feature>
<proteinExistence type="predicted"/>
<evidence type="ECO:0000256" key="1">
    <source>
        <dbReference type="SAM" id="MobiDB-lite"/>
    </source>
</evidence>
<keyword evidence="3" id="KW-1185">Reference proteome</keyword>
<name>A0ABN2W5W9_9ACTN</name>
<evidence type="ECO:0000313" key="2">
    <source>
        <dbReference type="EMBL" id="GAA2084562.1"/>
    </source>
</evidence>
<evidence type="ECO:0000313" key="3">
    <source>
        <dbReference type="Proteomes" id="UP001500016"/>
    </source>
</evidence>
<accession>A0ABN2W5W9</accession>
<dbReference type="EMBL" id="BAAAPE010000012">
    <property type="protein sequence ID" value="GAA2084562.1"/>
    <property type="molecule type" value="Genomic_DNA"/>
</dbReference>
<gene>
    <name evidence="2" type="ORF">GCM10009801_45810</name>
</gene>
<sequence>MRYRPARDANRLAWHVLDLRAGEFCTLPGQPWPLTWPDEQGANAWLAWCYQAWTNGTAPAPDGWEPSDVGPSPFAPELRPS</sequence>
<reference evidence="2 3" key="1">
    <citation type="journal article" date="2019" name="Int. J. Syst. Evol. Microbiol.">
        <title>The Global Catalogue of Microorganisms (GCM) 10K type strain sequencing project: providing services to taxonomists for standard genome sequencing and annotation.</title>
        <authorList>
            <consortium name="The Broad Institute Genomics Platform"/>
            <consortium name="The Broad Institute Genome Sequencing Center for Infectious Disease"/>
            <person name="Wu L."/>
            <person name="Ma J."/>
        </authorList>
    </citation>
    <scope>NUCLEOTIDE SEQUENCE [LARGE SCALE GENOMIC DNA]</scope>
    <source>
        <strain evidence="2 3">JCM 15478</strain>
    </source>
</reference>
<protein>
    <submittedName>
        <fullName evidence="2">Uncharacterized protein</fullName>
    </submittedName>
</protein>
<dbReference type="Proteomes" id="UP001500016">
    <property type="component" value="Unassembled WGS sequence"/>
</dbReference>
<comment type="caution">
    <text evidence="2">The sequence shown here is derived from an EMBL/GenBank/DDBJ whole genome shotgun (WGS) entry which is preliminary data.</text>
</comment>